<dbReference type="InterPro" id="IPR050406">
    <property type="entry name" value="FGGY_Carb_Kinase"/>
</dbReference>
<dbReference type="InterPro" id="IPR018484">
    <property type="entry name" value="FGGY_N"/>
</dbReference>
<keyword evidence="2" id="KW-0808">Transferase</keyword>
<dbReference type="InterPro" id="IPR018485">
    <property type="entry name" value="FGGY_C"/>
</dbReference>
<reference evidence="6 7" key="1">
    <citation type="submission" date="2018-11" db="EMBL/GenBank/DDBJ databases">
        <title>Chryseotalea sanarue gen. nov., sp., nov., a member of the family Cytophagaceae, isolated from a brackish lake in Hamamatsu Japan.</title>
        <authorList>
            <person name="Maejima Y."/>
            <person name="Iino T."/>
            <person name="Muraguchi Y."/>
            <person name="Fukuda K."/>
            <person name="Ohkuma M."/>
            <person name="Moriuchi R."/>
            <person name="Dohra H."/>
            <person name="Kimbara K."/>
            <person name="Shintani M."/>
        </authorList>
    </citation>
    <scope>NUCLEOTIDE SEQUENCE [LARGE SCALE GENOMIC DNA]</scope>
    <source>
        <strain evidence="6 7">Ys</strain>
    </source>
</reference>
<dbReference type="PANTHER" id="PTHR43095">
    <property type="entry name" value="SUGAR KINASE"/>
    <property type="match status" value="1"/>
</dbReference>
<dbReference type="SUPFAM" id="SSF53067">
    <property type="entry name" value="Actin-like ATPase domain"/>
    <property type="match status" value="2"/>
</dbReference>
<evidence type="ECO:0000313" key="7">
    <source>
        <dbReference type="Proteomes" id="UP000288227"/>
    </source>
</evidence>
<dbReference type="PANTHER" id="PTHR43095:SF5">
    <property type="entry name" value="XYLULOSE KINASE"/>
    <property type="match status" value="1"/>
</dbReference>
<proteinExistence type="inferred from homology"/>
<evidence type="ECO:0000259" key="4">
    <source>
        <dbReference type="Pfam" id="PF00370"/>
    </source>
</evidence>
<comment type="similarity">
    <text evidence="1">Belongs to the FGGY kinase family.</text>
</comment>
<gene>
    <name evidence="6" type="ORF">SanaruYs_05360</name>
</gene>
<name>A0A401U5X7_9BACT</name>
<evidence type="ECO:0000259" key="5">
    <source>
        <dbReference type="Pfam" id="PF02782"/>
    </source>
</evidence>
<protein>
    <submittedName>
        <fullName evidence="6">Carbohydrate kinase</fullName>
    </submittedName>
</protein>
<dbReference type="PIRSF" id="PIRSF000538">
    <property type="entry name" value="GlpK"/>
    <property type="match status" value="1"/>
</dbReference>
<feature type="domain" description="Carbohydrate kinase FGGY C-terminal" evidence="5">
    <location>
        <begin position="261"/>
        <end position="449"/>
    </location>
</feature>
<dbReference type="RefSeq" id="WP_127120963.1">
    <property type="nucleotide sequence ID" value="NZ_BHXQ01000001.1"/>
</dbReference>
<dbReference type="GO" id="GO:0016301">
    <property type="term" value="F:kinase activity"/>
    <property type="evidence" value="ECO:0007669"/>
    <property type="project" value="UniProtKB-KW"/>
</dbReference>
<organism evidence="6 7">
    <name type="scientific">Chryseotalea sanaruensis</name>
    <dbReference type="NCBI Taxonomy" id="2482724"/>
    <lineage>
        <taxon>Bacteria</taxon>
        <taxon>Pseudomonadati</taxon>
        <taxon>Bacteroidota</taxon>
        <taxon>Cytophagia</taxon>
        <taxon>Cytophagales</taxon>
        <taxon>Chryseotaleaceae</taxon>
        <taxon>Chryseotalea</taxon>
    </lineage>
</organism>
<evidence type="ECO:0000256" key="3">
    <source>
        <dbReference type="ARBA" id="ARBA00022777"/>
    </source>
</evidence>
<dbReference type="EMBL" id="BHXQ01000001">
    <property type="protein sequence ID" value="GCC50321.1"/>
    <property type="molecule type" value="Genomic_DNA"/>
</dbReference>
<dbReference type="Pfam" id="PF02782">
    <property type="entry name" value="FGGY_C"/>
    <property type="match status" value="1"/>
</dbReference>
<dbReference type="InterPro" id="IPR000577">
    <property type="entry name" value="Carb_kinase_FGGY"/>
</dbReference>
<keyword evidence="3 6" id="KW-0418">Kinase</keyword>
<keyword evidence="7" id="KW-1185">Reference proteome</keyword>
<dbReference type="InterPro" id="IPR043129">
    <property type="entry name" value="ATPase_NBD"/>
</dbReference>
<dbReference type="CDD" id="cd07809">
    <property type="entry name" value="ASKHA_NBD_FGGY_BaXK-like"/>
    <property type="match status" value="1"/>
</dbReference>
<dbReference type="Gene3D" id="3.30.420.40">
    <property type="match status" value="2"/>
</dbReference>
<feature type="domain" description="Carbohydrate kinase FGGY N-terminal" evidence="4">
    <location>
        <begin position="4"/>
        <end position="249"/>
    </location>
</feature>
<dbReference type="AlphaFoldDB" id="A0A401U5X7"/>
<evidence type="ECO:0000256" key="2">
    <source>
        <dbReference type="ARBA" id="ARBA00022679"/>
    </source>
</evidence>
<evidence type="ECO:0000313" key="6">
    <source>
        <dbReference type="EMBL" id="GCC50321.1"/>
    </source>
</evidence>
<dbReference type="GO" id="GO:0005975">
    <property type="term" value="P:carbohydrate metabolic process"/>
    <property type="evidence" value="ECO:0007669"/>
    <property type="project" value="InterPro"/>
</dbReference>
<accession>A0A401U5X7</accession>
<comment type="caution">
    <text evidence="6">The sequence shown here is derived from an EMBL/GenBank/DDBJ whole genome shotgun (WGS) entry which is preliminary data.</text>
</comment>
<dbReference type="OrthoDB" id="9805576at2"/>
<dbReference type="Proteomes" id="UP000288227">
    <property type="component" value="Unassembled WGS sequence"/>
</dbReference>
<dbReference type="Pfam" id="PF00370">
    <property type="entry name" value="FGGY_N"/>
    <property type="match status" value="1"/>
</dbReference>
<evidence type="ECO:0000256" key="1">
    <source>
        <dbReference type="ARBA" id="ARBA00009156"/>
    </source>
</evidence>
<sequence length="500" mass="54484">MAHYLLGIDLGSSSVKASLIDADTGKSAGFAFSPQQEMDISSPRHGWAEQDPNAWWENAVIAVRSICKRVDAKPDSILCIGISYQMHGLVVVDKKGEVLRPAIIWCDSRAVKIGEDALNQLGELYCMERLLNSPGNFTISKLKWVKDNEPSVYNSIHKVMLPGDYLAFKLTGRIATTVSGLSEGIMWDYQKKTTPERLFNYFGIDQALAAEALPTFSDQGHLSATAASALGLKEGVPVSYRAGDQPNNAFSLQTLHPGEIASTAGTSGVIYGIVKEPLADKLSRVNTFIHVNHTEEEARHGVLMCVNGTGIMNSWLRKNLFTGQQVSYKDMNALADKAPIGSDKLKVLPFGNGAERIFRNKDIGASFNGLDLNRHGHAHMCRAVQEGIVFALGYGFEILNQLGVESSVIRAGHANMFLSDIFCETFSNITGARLELYNTDGSQGAARGAGIGIGHYKNTSEAFDSLSCIKSFEPVAAKQPAYIEAYAEWKIILTKQLENL</sequence>